<sequence length="1058" mass="118075">MEYEAPTEWRCHVCRRIPWNLEEWQTLTAIQHHDSFEALEISAARNSMLEMFCFSFRYPYILLELKKKSRTTKAAPVSLEIALKPELKEELCDKIHDSVNKRGVHQECDVGWFRQDLNPNPPTRLIDVDTNDPSIVQLIVIAEDLQKDLSPKYLTLSYCWGSTNEHAKTTRATIAARREGFSVHGLPKTIQDAIRLTRLLKFRYLWIDAIYMVQSDIDDVYLDDWNREAPRIGSYYLHSKCLISASAASDSSQGLFVEQTTRKYPLRACTLAFNNDMQEYICLSVPGPSPSEDWPAEPLRSRGWCLQEAVLSPRILHWSKYALIWQCNGTTKSLAQSQISLAQEPDSAIGEAWTELIPRYSKMHFTFETDRLVAIQGLADRLVDLHGGDTTRLTTRWLEYPPGLGLRGVPISSFFQSHILSYGSRNQMSSPDNPSPINLDTPEKRALRFEAPLLSINLGRSLTASGIVSTVQGPVFACHVSFTEDSEDEYAVNFEYDAESLMPERFEMLQVLFIGLHVLHETQGYIGPIALYAGATFALPQSKPPSNPTATIDNGIIIGTSTSIPDSKTKVNQFLGIPFAEKPIRFSPPKPAKPWDTPYNATVYKPACFMKFNYPEERRNQTIEIFATPGAPAGTSEDCLNLNIYAPAGAKTGSKPVAFWIHGGSFSHGSGSLPYYEGSKMAGYEDLVIVTVNYRTNIFGFPETYDLPKGEWNLGLLDQRLALTWVQGNIAAFGGDPKKVTIFGESAGAGSIDDLLTAPPDPLPFRAAILQSGSASTNVTPTGSWKNATKLAGCDEGDFDQVLECMREIPAAKLKDIIERGMLDFAPLSDDGVTLSNYPRDIRLKSQDSPKLMARVPVMLGTTADEARIPQFMNISVKNALKTLAPGISDFQVSVLKFLYPIGSWGINNEFDQVTRMATEIGMQCPIRYVAEDFAEADIKTWRYIYNASFANTEIFKGSGAYHSAEIPTLFGTFPEKSATEFQEKLSREMQKAWGKFIRDPTHGPGWEQIPKLGVFGGGVRPGVAKEPVKALDVRNANIIEPRCLIFKSIWEKGQTKE</sequence>
<dbReference type="InterPro" id="IPR050654">
    <property type="entry name" value="AChE-related_enzymes"/>
</dbReference>
<dbReference type="InterPro" id="IPR019826">
    <property type="entry name" value="Carboxylesterase_B_AS"/>
</dbReference>
<dbReference type="Proteomes" id="UP000737391">
    <property type="component" value="Unassembled WGS sequence"/>
</dbReference>
<evidence type="ECO:0000259" key="3">
    <source>
        <dbReference type="Pfam" id="PF00135"/>
    </source>
</evidence>
<comment type="similarity">
    <text evidence="1">Belongs to the type-B carboxylesterase/lipase family.</text>
</comment>
<comment type="caution">
    <text evidence="5">The sequence shown here is derived from an EMBL/GenBank/DDBJ whole genome shotgun (WGS) entry which is preliminary data.</text>
</comment>
<dbReference type="EMBL" id="LUFC02000119">
    <property type="protein sequence ID" value="KAF4501576.1"/>
    <property type="molecule type" value="Genomic_DNA"/>
</dbReference>
<organism evidence="5 6">
    <name type="scientific">Fusarium agapanthi</name>
    <dbReference type="NCBI Taxonomy" id="1803897"/>
    <lineage>
        <taxon>Eukaryota</taxon>
        <taxon>Fungi</taxon>
        <taxon>Dikarya</taxon>
        <taxon>Ascomycota</taxon>
        <taxon>Pezizomycotina</taxon>
        <taxon>Sordariomycetes</taxon>
        <taxon>Hypocreomycetidae</taxon>
        <taxon>Hypocreales</taxon>
        <taxon>Nectriaceae</taxon>
        <taxon>Fusarium</taxon>
        <taxon>Fusarium fujikuroi species complex</taxon>
    </lineage>
</organism>
<keyword evidence="2" id="KW-0378">Hydrolase</keyword>
<evidence type="ECO:0000259" key="4">
    <source>
        <dbReference type="Pfam" id="PF06985"/>
    </source>
</evidence>
<dbReference type="OrthoDB" id="408631at2759"/>
<dbReference type="Pfam" id="PF06985">
    <property type="entry name" value="HET"/>
    <property type="match status" value="1"/>
</dbReference>
<dbReference type="Pfam" id="PF00135">
    <property type="entry name" value="COesterase"/>
    <property type="match status" value="1"/>
</dbReference>
<dbReference type="AlphaFoldDB" id="A0A9P5EA98"/>
<dbReference type="SUPFAM" id="SSF53474">
    <property type="entry name" value="alpha/beta-Hydrolases"/>
    <property type="match status" value="1"/>
</dbReference>
<dbReference type="PANTHER" id="PTHR43918">
    <property type="entry name" value="ACETYLCHOLINESTERASE"/>
    <property type="match status" value="1"/>
</dbReference>
<feature type="domain" description="Heterokaryon incompatibility" evidence="4">
    <location>
        <begin position="153"/>
        <end position="308"/>
    </location>
</feature>
<keyword evidence="6" id="KW-1185">Reference proteome</keyword>
<protein>
    <submittedName>
        <fullName evidence="5">Cocaine esterase</fullName>
    </submittedName>
</protein>
<accession>A0A9P5EA98</accession>
<dbReference type="InterPro" id="IPR002018">
    <property type="entry name" value="CarbesteraseB"/>
</dbReference>
<evidence type="ECO:0000256" key="2">
    <source>
        <dbReference type="ARBA" id="ARBA00022801"/>
    </source>
</evidence>
<dbReference type="InterPro" id="IPR010730">
    <property type="entry name" value="HET"/>
</dbReference>
<dbReference type="GO" id="GO:0052689">
    <property type="term" value="F:carboxylic ester hydrolase activity"/>
    <property type="evidence" value="ECO:0007669"/>
    <property type="project" value="TreeGrafter"/>
</dbReference>
<evidence type="ECO:0000313" key="5">
    <source>
        <dbReference type="EMBL" id="KAF4501576.1"/>
    </source>
</evidence>
<proteinExistence type="inferred from homology"/>
<evidence type="ECO:0000313" key="6">
    <source>
        <dbReference type="Proteomes" id="UP000737391"/>
    </source>
</evidence>
<dbReference type="Gene3D" id="3.40.50.1820">
    <property type="entry name" value="alpha/beta hydrolase"/>
    <property type="match status" value="1"/>
</dbReference>
<evidence type="ECO:0000256" key="1">
    <source>
        <dbReference type="ARBA" id="ARBA00005964"/>
    </source>
</evidence>
<gene>
    <name evidence="5" type="ORF">FAGAP_2218</name>
</gene>
<reference evidence="5" key="1">
    <citation type="submission" date="2020-01" db="EMBL/GenBank/DDBJ databases">
        <title>Identification and distribution of gene clusters putatively required for synthesis of sphingolipid metabolism inhibitors in phylogenetically diverse species of the filamentous fungus Fusarium.</title>
        <authorList>
            <person name="Kim H.-S."/>
            <person name="Busman M."/>
            <person name="Brown D.W."/>
            <person name="Divon H."/>
            <person name="Uhlig S."/>
            <person name="Proctor R.H."/>
        </authorList>
    </citation>
    <scope>NUCLEOTIDE SEQUENCE</scope>
    <source>
        <strain evidence="5">NRRL 31653</strain>
    </source>
</reference>
<dbReference type="PROSITE" id="PS00122">
    <property type="entry name" value="CARBOXYLESTERASE_B_1"/>
    <property type="match status" value="1"/>
</dbReference>
<name>A0A9P5EA98_9HYPO</name>
<dbReference type="PANTHER" id="PTHR43918:SF4">
    <property type="entry name" value="CARBOXYLIC ESTER HYDROLASE"/>
    <property type="match status" value="1"/>
</dbReference>
<feature type="domain" description="Carboxylesterase type B" evidence="3">
    <location>
        <begin position="547"/>
        <end position="1000"/>
    </location>
</feature>
<dbReference type="InterPro" id="IPR029058">
    <property type="entry name" value="AB_hydrolase_fold"/>
</dbReference>